<proteinExistence type="predicted"/>
<sequence>EAVRTYEAMREIYPRYGYRLHLLMPASIQERVNRLLGLINVILPSRK</sequence>
<dbReference type="AlphaFoldDB" id="A0A5T3D1E7"/>
<name>A0A5T3D1E7_SALER</name>
<evidence type="ECO:0000313" key="1">
    <source>
        <dbReference type="EMBL" id="EAN1367482.1"/>
    </source>
</evidence>
<comment type="caution">
    <text evidence="1">The sequence shown here is derived from an EMBL/GenBank/DDBJ whole genome shotgun (WGS) entry which is preliminary data.</text>
</comment>
<dbReference type="EMBL" id="AACXDW010000056">
    <property type="protein sequence ID" value="EAN1367482.1"/>
    <property type="molecule type" value="Genomic_DNA"/>
</dbReference>
<accession>A0A5T3D1E7</accession>
<gene>
    <name evidence="1" type="ORF">D7U73_17885</name>
</gene>
<protein>
    <submittedName>
        <fullName evidence="1">ATPase</fullName>
    </submittedName>
</protein>
<feature type="non-terminal residue" evidence="1">
    <location>
        <position position="1"/>
    </location>
</feature>
<organism evidence="1">
    <name type="scientific">Salmonella enterica</name>
    <name type="common">Salmonella choleraesuis</name>
    <dbReference type="NCBI Taxonomy" id="28901"/>
    <lineage>
        <taxon>Bacteria</taxon>
        <taxon>Pseudomonadati</taxon>
        <taxon>Pseudomonadota</taxon>
        <taxon>Gammaproteobacteria</taxon>
        <taxon>Enterobacterales</taxon>
        <taxon>Enterobacteriaceae</taxon>
        <taxon>Salmonella</taxon>
    </lineage>
</organism>
<reference evidence="1" key="1">
    <citation type="submission" date="2018-09" db="EMBL/GenBank/DDBJ databases">
        <authorList>
            <consortium name="PulseNet: The National Subtyping Network for Foodborne Disease Surveillance"/>
            <person name="Tarr C.L."/>
            <person name="Trees E."/>
            <person name="Katz L.S."/>
            <person name="Carleton-Romer H.A."/>
            <person name="Stroika S."/>
            <person name="Kucerova Z."/>
            <person name="Roache K.F."/>
            <person name="Sabol A.L."/>
            <person name="Besser J."/>
            <person name="Gerner-Smidt P."/>
        </authorList>
    </citation>
    <scope>NUCLEOTIDE SEQUENCE</scope>
    <source>
        <strain evidence="1">PNUSAS053955</strain>
    </source>
</reference>